<evidence type="ECO:0000313" key="3">
    <source>
        <dbReference type="Proteomes" id="UP000234328"/>
    </source>
</evidence>
<organism evidence="2 3">
    <name type="scientific">Pollutimonas nitritireducens</name>
    <dbReference type="NCBI Taxonomy" id="2045209"/>
    <lineage>
        <taxon>Bacteria</taxon>
        <taxon>Pseudomonadati</taxon>
        <taxon>Pseudomonadota</taxon>
        <taxon>Betaproteobacteria</taxon>
        <taxon>Burkholderiales</taxon>
        <taxon>Alcaligenaceae</taxon>
        <taxon>Pollutimonas</taxon>
    </lineage>
</organism>
<dbReference type="Gene3D" id="3.40.50.10190">
    <property type="entry name" value="BRCT domain"/>
    <property type="match status" value="1"/>
</dbReference>
<keyword evidence="3" id="KW-1185">Reference proteome</keyword>
<reference evidence="2 3" key="1">
    <citation type="submission" date="2017-10" db="EMBL/GenBank/DDBJ databases">
        <title>Two draft genome sequences of Pusillimonas sp. strains isolated from a nitrate- and radionuclide-contaminated groundwater in Russia.</title>
        <authorList>
            <person name="Grouzdev D.S."/>
            <person name="Tourova T.P."/>
            <person name="Goeva M.A."/>
            <person name="Babich T.L."/>
            <person name="Sokolova D.S."/>
            <person name="Abdullin R."/>
            <person name="Poltaraus A.B."/>
            <person name="Toshchakov S.V."/>
            <person name="Nazina T.N."/>
        </authorList>
    </citation>
    <scope>NUCLEOTIDE SEQUENCE [LARGE SCALE GENOMIC DNA]</scope>
    <source>
        <strain evidence="2 3">JR1/69-2-13</strain>
    </source>
</reference>
<dbReference type="GO" id="GO:0003676">
    <property type="term" value="F:nucleic acid binding"/>
    <property type="evidence" value="ECO:0007669"/>
    <property type="project" value="InterPro"/>
</dbReference>
<dbReference type="InterPro" id="IPR036420">
    <property type="entry name" value="BRCT_dom_sf"/>
</dbReference>
<dbReference type="CDD" id="cd17748">
    <property type="entry name" value="BRCT_DNA_ligase_like"/>
    <property type="match status" value="1"/>
</dbReference>
<dbReference type="RefSeq" id="WP_102069042.1">
    <property type="nucleotide sequence ID" value="NZ_PDNV01000003.1"/>
</dbReference>
<dbReference type="CDD" id="cd06130">
    <property type="entry name" value="DNA_pol_III_epsilon_like"/>
    <property type="match status" value="1"/>
</dbReference>
<evidence type="ECO:0000313" key="2">
    <source>
        <dbReference type="EMBL" id="PLC54965.1"/>
    </source>
</evidence>
<dbReference type="AlphaFoldDB" id="A0A2N4UJ10"/>
<dbReference type="InterPro" id="IPR013520">
    <property type="entry name" value="Ribonucl_H"/>
</dbReference>
<dbReference type="SUPFAM" id="SSF53098">
    <property type="entry name" value="Ribonuclease H-like"/>
    <property type="match status" value="1"/>
</dbReference>
<dbReference type="Pfam" id="PF00929">
    <property type="entry name" value="RNase_T"/>
    <property type="match status" value="1"/>
</dbReference>
<dbReference type="InterPro" id="IPR012337">
    <property type="entry name" value="RNaseH-like_sf"/>
</dbReference>
<dbReference type="GO" id="GO:0008408">
    <property type="term" value="F:3'-5' exonuclease activity"/>
    <property type="evidence" value="ECO:0007669"/>
    <property type="project" value="TreeGrafter"/>
</dbReference>
<evidence type="ECO:0000259" key="1">
    <source>
        <dbReference type="SMART" id="SM00479"/>
    </source>
</evidence>
<comment type="caution">
    <text evidence="2">The sequence shown here is derived from an EMBL/GenBank/DDBJ whole genome shotgun (WGS) entry which is preliminary data.</text>
</comment>
<sequence length="287" mass="31750">MDFIAIDVETANANMSSICQIGIARFANGQLVEEWTTLLDPEEYFDPMNISIHGIMEKMVLGQPKLPEVAPLLRAKLEGTVTVCHTHFDRVALSRAFAKYNLDPITTIWLDSARVVRRTWKELAWKGYGLSNVCRIIGYDFQHHDALEDAKAAGHILLAAFRESQQNLDHWIHRVNRPIDLCNSSSSASIQRDGNPEGDLYGAVLAFTGALELPRSMAADLAAKAGCQVAQGVTKKTTILVVGDQDTMKLAGHEKSSKQRKAEQFIVDGQNIRIICESDFKALVSAE</sequence>
<dbReference type="Gene3D" id="3.30.420.10">
    <property type="entry name" value="Ribonuclease H-like superfamily/Ribonuclease H"/>
    <property type="match status" value="1"/>
</dbReference>
<dbReference type="OrthoDB" id="5497329at2"/>
<dbReference type="PANTHER" id="PTHR30231">
    <property type="entry name" value="DNA POLYMERASE III SUBUNIT EPSILON"/>
    <property type="match status" value="1"/>
</dbReference>
<feature type="domain" description="Exonuclease" evidence="1">
    <location>
        <begin position="2"/>
        <end position="166"/>
    </location>
</feature>
<dbReference type="GO" id="GO:0006259">
    <property type="term" value="P:DNA metabolic process"/>
    <property type="evidence" value="ECO:0007669"/>
    <property type="project" value="UniProtKB-ARBA"/>
</dbReference>
<dbReference type="SUPFAM" id="SSF52113">
    <property type="entry name" value="BRCT domain"/>
    <property type="match status" value="1"/>
</dbReference>
<gene>
    <name evidence="2" type="ORF">CR155_05795</name>
</gene>
<dbReference type="PANTHER" id="PTHR30231:SF42">
    <property type="entry name" value="EXONUCLEASE"/>
    <property type="match status" value="1"/>
</dbReference>
<accession>A0A2N4UJ10</accession>
<dbReference type="GO" id="GO:0005829">
    <property type="term" value="C:cytosol"/>
    <property type="evidence" value="ECO:0007669"/>
    <property type="project" value="TreeGrafter"/>
</dbReference>
<name>A0A2N4UJ10_9BURK</name>
<dbReference type="SMART" id="SM00479">
    <property type="entry name" value="EXOIII"/>
    <property type="match status" value="1"/>
</dbReference>
<dbReference type="Proteomes" id="UP000234328">
    <property type="component" value="Unassembled WGS sequence"/>
</dbReference>
<protein>
    <submittedName>
        <fullName evidence="2">Transposase</fullName>
    </submittedName>
</protein>
<proteinExistence type="predicted"/>
<dbReference type="InterPro" id="IPR036397">
    <property type="entry name" value="RNaseH_sf"/>
</dbReference>
<dbReference type="EMBL" id="PDNV01000003">
    <property type="protein sequence ID" value="PLC54965.1"/>
    <property type="molecule type" value="Genomic_DNA"/>
</dbReference>